<dbReference type="AlphaFoldDB" id="A0A9D1HPI4"/>
<reference evidence="1" key="1">
    <citation type="submission" date="2020-10" db="EMBL/GenBank/DDBJ databases">
        <authorList>
            <person name="Gilroy R."/>
        </authorList>
    </citation>
    <scope>NUCLEOTIDE SEQUENCE</scope>
    <source>
        <strain evidence="1">CHK195-11698</strain>
    </source>
</reference>
<feature type="non-terminal residue" evidence="1">
    <location>
        <position position="1"/>
    </location>
</feature>
<comment type="caution">
    <text evidence="1">The sequence shown here is derived from an EMBL/GenBank/DDBJ whole genome shotgun (WGS) entry which is preliminary data.</text>
</comment>
<dbReference type="EMBL" id="DVMJ01000090">
    <property type="protein sequence ID" value="HIU14435.1"/>
    <property type="molecule type" value="Genomic_DNA"/>
</dbReference>
<reference evidence="1" key="2">
    <citation type="journal article" date="2021" name="PeerJ">
        <title>Extensive microbial diversity within the chicken gut microbiome revealed by metagenomics and culture.</title>
        <authorList>
            <person name="Gilroy R."/>
            <person name="Ravi A."/>
            <person name="Getino M."/>
            <person name="Pursley I."/>
            <person name="Horton D.L."/>
            <person name="Alikhan N.F."/>
            <person name="Baker D."/>
            <person name="Gharbi K."/>
            <person name="Hall N."/>
            <person name="Watson M."/>
            <person name="Adriaenssens E.M."/>
            <person name="Foster-Nyarko E."/>
            <person name="Jarju S."/>
            <person name="Secka A."/>
            <person name="Antonio M."/>
            <person name="Oren A."/>
            <person name="Chaudhuri R.R."/>
            <person name="La Ragione R."/>
            <person name="Hildebrand F."/>
            <person name="Pallen M.J."/>
        </authorList>
    </citation>
    <scope>NUCLEOTIDE SEQUENCE</scope>
    <source>
        <strain evidence="1">CHK195-11698</strain>
    </source>
</reference>
<evidence type="ECO:0000313" key="1">
    <source>
        <dbReference type="EMBL" id="HIU14435.1"/>
    </source>
</evidence>
<name>A0A9D1HPI4_9FIRM</name>
<gene>
    <name evidence="1" type="ORF">IAD15_10265</name>
</gene>
<sequence>MGVADRWQDLALCYRSLRDNARGCFGDQVYANQAASKLFRRLGVVPDQEKLRYYLLLDELF</sequence>
<evidence type="ECO:0000313" key="2">
    <source>
        <dbReference type="Proteomes" id="UP000824175"/>
    </source>
</evidence>
<dbReference type="Proteomes" id="UP000824175">
    <property type="component" value="Unassembled WGS sequence"/>
</dbReference>
<protein>
    <submittedName>
        <fullName evidence="1">Aminoglycoside 3'-phosphotransferase</fullName>
    </submittedName>
</protein>
<organism evidence="1 2">
    <name type="scientific">Candidatus Fimiplasma intestinipullorum</name>
    <dbReference type="NCBI Taxonomy" id="2840825"/>
    <lineage>
        <taxon>Bacteria</taxon>
        <taxon>Bacillati</taxon>
        <taxon>Bacillota</taxon>
        <taxon>Clostridia</taxon>
        <taxon>Eubacteriales</taxon>
        <taxon>Candidatus Fimiplasma</taxon>
    </lineage>
</organism>
<proteinExistence type="predicted"/>
<accession>A0A9D1HPI4</accession>
<dbReference type="Gene3D" id="3.90.1200.10">
    <property type="match status" value="1"/>
</dbReference>